<dbReference type="Proteomes" id="UP000541058">
    <property type="component" value="Unassembled WGS sequence"/>
</dbReference>
<dbReference type="Pfam" id="PF00563">
    <property type="entry name" value="EAL"/>
    <property type="match status" value="1"/>
</dbReference>
<protein>
    <submittedName>
        <fullName evidence="2">EAL domain-containing protein</fullName>
    </submittedName>
</protein>
<feature type="domain" description="EAL" evidence="1">
    <location>
        <begin position="1"/>
        <end position="195"/>
    </location>
</feature>
<evidence type="ECO:0000313" key="2">
    <source>
        <dbReference type="EMBL" id="NLJ17605.1"/>
    </source>
</evidence>
<dbReference type="InterPro" id="IPR035919">
    <property type="entry name" value="EAL_sf"/>
</dbReference>
<dbReference type="PANTHER" id="PTHR33121:SF79">
    <property type="entry name" value="CYCLIC DI-GMP PHOSPHODIESTERASE PDED-RELATED"/>
    <property type="match status" value="1"/>
</dbReference>
<dbReference type="SUPFAM" id="SSF141868">
    <property type="entry name" value="EAL domain-like"/>
    <property type="match status" value="1"/>
</dbReference>
<dbReference type="InterPro" id="IPR050706">
    <property type="entry name" value="Cyclic-di-GMP_PDE-like"/>
</dbReference>
<dbReference type="PANTHER" id="PTHR33121">
    <property type="entry name" value="CYCLIC DI-GMP PHOSPHODIESTERASE PDEF"/>
    <property type="match status" value="1"/>
</dbReference>
<feature type="non-terminal residue" evidence="2">
    <location>
        <position position="1"/>
    </location>
</feature>
<evidence type="ECO:0000313" key="3">
    <source>
        <dbReference type="Proteomes" id="UP000541058"/>
    </source>
</evidence>
<dbReference type="EMBL" id="JAAYSM010000058">
    <property type="protein sequence ID" value="NLJ17605.1"/>
    <property type="molecule type" value="Genomic_DNA"/>
</dbReference>
<proteinExistence type="predicted"/>
<dbReference type="AlphaFoldDB" id="A0A7X8C278"/>
<gene>
    <name evidence="2" type="ORF">GX355_01970</name>
</gene>
<name>A0A7X8C278_9LACT</name>
<dbReference type="InterPro" id="IPR001633">
    <property type="entry name" value="EAL_dom"/>
</dbReference>
<dbReference type="GO" id="GO:0071111">
    <property type="term" value="F:cyclic-guanylate-specific phosphodiesterase activity"/>
    <property type="evidence" value="ECO:0007669"/>
    <property type="project" value="InterPro"/>
</dbReference>
<sequence length="195" mass="22974">DFPSLIQDEESNACFLDWVVPQFIEQLEQHPDVVLSVNFDVDQWAYPSTFEAVEKLFPYKEQIIIEVTEHQPRFNHSIMKIYGEILKEVSQRGFKIAVDDIGQGINTFPFFLKYLPYFSRVKVAVYDKRCFLKPRFYLLTNKVLKWFGRPQMEIVVERVETEEMSRRLKAIGICLQQGRLFGMGERHVKAEEALT</sequence>
<dbReference type="RefSeq" id="WP_276646359.1">
    <property type="nucleotide sequence ID" value="NZ_JAAYSM010000058.1"/>
</dbReference>
<organism evidence="2 3">
    <name type="scientific">Globicatella sulfidifaciens</name>
    <dbReference type="NCBI Taxonomy" id="136093"/>
    <lineage>
        <taxon>Bacteria</taxon>
        <taxon>Bacillati</taxon>
        <taxon>Bacillota</taxon>
        <taxon>Bacilli</taxon>
        <taxon>Lactobacillales</taxon>
        <taxon>Aerococcaceae</taxon>
        <taxon>Globicatella</taxon>
    </lineage>
</organism>
<dbReference type="Gene3D" id="3.20.20.450">
    <property type="entry name" value="EAL domain"/>
    <property type="match status" value="1"/>
</dbReference>
<comment type="caution">
    <text evidence="2">The sequence shown here is derived from an EMBL/GenBank/DDBJ whole genome shotgun (WGS) entry which is preliminary data.</text>
</comment>
<dbReference type="PROSITE" id="PS50883">
    <property type="entry name" value="EAL"/>
    <property type="match status" value="1"/>
</dbReference>
<evidence type="ECO:0000259" key="1">
    <source>
        <dbReference type="PROSITE" id="PS50883"/>
    </source>
</evidence>
<reference evidence="2 3" key="1">
    <citation type="journal article" date="2020" name="Biotechnol. Biofuels">
        <title>New insights from the biogas microbiome by comprehensive genome-resolved metagenomics of nearly 1600 species originating from multiple anaerobic digesters.</title>
        <authorList>
            <person name="Campanaro S."/>
            <person name="Treu L."/>
            <person name="Rodriguez-R L.M."/>
            <person name="Kovalovszki A."/>
            <person name="Ziels R.M."/>
            <person name="Maus I."/>
            <person name="Zhu X."/>
            <person name="Kougias P.G."/>
            <person name="Basile A."/>
            <person name="Luo G."/>
            <person name="Schluter A."/>
            <person name="Konstantinidis K.T."/>
            <person name="Angelidaki I."/>
        </authorList>
    </citation>
    <scope>NUCLEOTIDE SEQUENCE [LARGE SCALE GENOMIC DNA]</scope>
    <source>
        <strain evidence="2">AS23ysBPME_34</strain>
    </source>
</reference>
<accession>A0A7X8C278</accession>